<dbReference type="AlphaFoldDB" id="A0A1H6KTR4"/>
<evidence type="ECO:0000313" key="3">
    <source>
        <dbReference type="Proteomes" id="UP000199634"/>
    </source>
</evidence>
<dbReference type="OrthoDB" id="1351456at2"/>
<dbReference type="EMBL" id="FNXE01000013">
    <property type="protein sequence ID" value="SEH75282.1"/>
    <property type="molecule type" value="Genomic_DNA"/>
</dbReference>
<evidence type="ECO:0000313" key="2">
    <source>
        <dbReference type="EMBL" id="SEH75282.1"/>
    </source>
</evidence>
<keyword evidence="1" id="KW-0812">Transmembrane</keyword>
<feature type="transmembrane region" description="Helical" evidence="1">
    <location>
        <begin position="44"/>
        <end position="62"/>
    </location>
</feature>
<dbReference type="RefSeq" id="WP_091097470.1">
    <property type="nucleotide sequence ID" value="NZ_FNXE01000013.1"/>
</dbReference>
<sequence>MYVFQLFQKVKKQPVPKIIKWFVLLFLIVVAFCLAADRFKTIKIVLLLMALLISGYIVFYLATNHKRFHFLKGIFTGTIAFANEGIYLNSDLISYDDINEITFTNHDFIGKFNKHSFLNPSVSIGVMNGIRITLKSGEIIERHFQMKHDHELFNAFKFLNQNKTPYLWNENFLEL</sequence>
<keyword evidence="3" id="KW-1185">Reference proteome</keyword>
<protein>
    <submittedName>
        <fullName evidence="2">Uncharacterized protein</fullName>
    </submittedName>
</protein>
<accession>A0A1H6KTR4</accession>
<proteinExistence type="predicted"/>
<organism evidence="2 3">
    <name type="scientific">Paenimyroides marinum</name>
    <dbReference type="NCBI Taxonomy" id="1159016"/>
    <lineage>
        <taxon>Bacteria</taxon>
        <taxon>Pseudomonadati</taxon>
        <taxon>Bacteroidota</taxon>
        <taxon>Flavobacteriia</taxon>
        <taxon>Flavobacteriales</taxon>
        <taxon>Flavobacteriaceae</taxon>
        <taxon>Paenimyroides</taxon>
    </lineage>
</organism>
<gene>
    <name evidence="2" type="ORF">SAMN02927937_01229</name>
</gene>
<reference evidence="2 3" key="1">
    <citation type="submission" date="2016-10" db="EMBL/GenBank/DDBJ databases">
        <authorList>
            <person name="de Groot N.N."/>
        </authorList>
    </citation>
    <scope>NUCLEOTIDE SEQUENCE [LARGE SCALE GENOMIC DNA]</scope>
    <source>
        <strain evidence="2 3">CGMCC 1.10825</strain>
    </source>
</reference>
<feature type="transmembrane region" description="Helical" evidence="1">
    <location>
        <begin position="21"/>
        <end position="38"/>
    </location>
</feature>
<keyword evidence="1" id="KW-1133">Transmembrane helix</keyword>
<evidence type="ECO:0000256" key="1">
    <source>
        <dbReference type="SAM" id="Phobius"/>
    </source>
</evidence>
<name>A0A1H6KTR4_9FLAO</name>
<keyword evidence="1" id="KW-0472">Membrane</keyword>
<dbReference type="Proteomes" id="UP000199634">
    <property type="component" value="Unassembled WGS sequence"/>
</dbReference>
<dbReference type="STRING" id="1159016.SAMN02927937_01229"/>